<evidence type="ECO:0000313" key="2">
    <source>
        <dbReference type="Proteomes" id="UP000494162"/>
    </source>
</evidence>
<organism evidence="1 2">
    <name type="scientific">Burkholderia pseudomultivorans</name>
    <dbReference type="NCBI Taxonomy" id="1207504"/>
    <lineage>
        <taxon>Bacteria</taxon>
        <taxon>Pseudomonadati</taxon>
        <taxon>Pseudomonadota</taxon>
        <taxon>Betaproteobacteria</taxon>
        <taxon>Burkholderiales</taxon>
        <taxon>Burkholderiaceae</taxon>
        <taxon>Burkholderia</taxon>
        <taxon>Burkholderia cepacia complex</taxon>
    </lineage>
</organism>
<dbReference type="Proteomes" id="UP000494162">
    <property type="component" value="Unassembled WGS sequence"/>
</dbReference>
<evidence type="ECO:0000313" key="1">
    <source>
        <dbReference type="EMBL" id="VWB35709.1"/>
    </source>
</evidence>
<proteinExistence type="predicted"/>
<dbReference type="AlphaFoldDB" id="A0A6P2J379"/>
<protein>
    <submittedName>
        <fullName evidence="1">Uncharacterized protein</fullName>
    </submittedName>
</protein>
<gene>
    <name evidence="1" type="ORF">BPS26883_01587</name>
</gene>
<accession>A0A6P2J379</accession>
<reference evidence="1 2" key="1">
    <citation type="submission" date="2019-09" db="EMBL/GenBank/DDBJ databases">
        <authorList>
            <person name="Depoorter E."/>
        </authorList>
    </citation>
    <scope>NUCLEOTIDE SEQUENCE [LARGE SCALE GENOMIC DNA]</scope>
    <source>
        <strain evidence="1">LMG 26883</strain>
    </source>
</reference>
<dbReference type="EMBL" id="CABVPP010000007">
    <property type="protein sequence ID" value="VWB35709.1"/>
    <property type="molecule type" value="Genomic_DNA"/>
</dbReference>
<name>A0A6P2J379_9BURK</name>
<sequence>MRFTVNEMPLPPTMTPDRFETTPVAVTVSASVVPIRPSVFSTSVASIRAACAPIDPAELSRCAARTVNASPDASLPPALFSDCATSSDVSPATEPIWPCALETVCAASVRPWPPAIFPSRFDTLPVAVSDSAPVEVPISPATFVTSLAAIRAVRAITCPCVLSSAPAVLSDSASADNVPDRFETACAVTFARPRALMTPASLTSCAAFSVRSRPLTVPPTFDNVPSAVTSTAPAALTVPPSSVTSFASRLTLSPAASVPRLVTCAARAVTEPPSTSWPAESTPAYACPPLSTDSAAVRLVLPPDTIVPVFDSASNAFRSMACALTIVPCCTTSAPSIRMFAADCRRAAGAIVTSPLFDTRISPVSEVIDPASRTPTPASVPIIRTLLANMLPSACTSIATPGAAPAPSRACAALSA</sequence>